<gene>
    <name evidence="1" type="ORF">DHETER_LOCUS15646</name>
</gene>
<name>A0ACA9QWS5_9GLOM</name>
<keyword evidence="2" id="KW-1185">Reference proteome</keyword>
<feature type="non-terminal residue" evidence="1">
    <location>
        <position position="1"/>
    </location>
</feature>
<accession>A0ACA9QWS5</accession>
<evidence type="ECO:0000313" key="1">
    <source>
        <dbReference type="EMBL" id="CAG8767472.1"/>
    </source>
</evidence>
<dbReference type="EMBL" id="CAJVPU010054747">
    <property type="protein sequence ID" value="CAG8767472.1"/>
    <property type="molecule type" value="Genomic_DNA"/>
</dbReference>
<protein>
    <submittedName>
        <fullName evidence="1">17042_t:CDS:1</fullName>
    </submittedName>
</protein>
<comment type="caution">
    <text evidence="1">The sequence shown here is derived from an EMBL/GenBank/DDBJ whole genome shotgun (WGS) entry which is preliminary data.</text>
</comment>
<dbReference type="Proteomes" id="UP000789702">
    <property type="component" value="Unassembled WGS sequence"/>
</dbReference>
<feature type="non-terminal residue" evidence="1">
    <location>
        <position position="141"/>
    </location>
</feature>
<evidence type="ECO:0000313" key="2">
    <source>
        <dbReference type="Proteomes" id="UP000789702"/>
    </source>
</evidence>
<proteinExistence type="predicted"/>
<organism evidence="1 2">
    <name type="scientific">Dentiscutata heterogama</name>
    <dbReference type="NCBI Taxonomy" id="1316150"/>
    <lineage>
        <taxon>Eukaryota</taxon>
        <taxon>Fungi</taxon>
        <taxon>Fungi incertae sedis</taxon>
        <taxon>Mucoromycota</taxon>
        <taxon>Glomeromycotina</taxon>
        <taxon>Glomeromycetes</taxon>
        <taxon>Diversisporales</taxon>
        <taxon>Gigasporaceae</taxon>
        <taxon>Dentiscutata</taxon>
    </lineage>
</organism>
<reference evidence="1" key="1">
    <citation type="submission" date="2021-06" db="EMBL/GenBank/DDBJ databases">
        <authorList>
            <person name="Kallberg Y."/>
            <person name="Tangrot J."/>
            <person name="Rosling A."/>
        </authorList>
    </citation>
    <scope>NUCLEOTIDE SEQUENCE</scope>
    <source>
        <strain evidence="1">IL203A</strain>
    </source>
</reference>
<sequence>RGEETDQDEKGSDYGDYVPSKQQQQTTDEDLGLVRKKKPHGGCGHKQPTIRKEGLKLYVNYKSSKDSDEQSQDTRKPLTPADVHQILKKISPQDLKDMADILKANQNVKRYETEGHPAHVVNEFEALLQFHCATYMDNEMA</sequence>